<dbReference type="RefSeq" id="WP_425347020.1">
    <property type="nucleotide sequence ID" value="NZ_JBGUBD010000015.1"/>
</dbReference>
<evidence type="ECO:0000313" key="3">
    <source>
        <dbReference type="Proteomes" id="UP001575105"/>
    </source>
</evidence>
<sequence>MAVMFDNQQSAISNQRLRRRSRRARGFTLIEAALTTVIVGTGVLAIVAAQQAYHMKNDWAQRTGTALLLANEIRELTLTMPLYDPIHGPANFGSKGDNVLAFNCVADFAGAPGTGGLGEGWKSGEYPIDARRQRLTEYGRWRQVVTVRNIWPENLGTTFVETLGSTDMMRVTVDVQYRQSEDHDYQHVTRLSWVVTR</sequence>
<evidence type="ECO:0008006" key="4">
    <source>
        <dbReference type="Google" id="ProtNLM"/>
    </source>
</evidence>
<comment type="caution">
    <text evidence="2">The sequence shown here is derived from an EMBL/GenBank/DDBJ whole genome shotgun (WGS) entry which is preliminary data.</text>
</comment>
<protein>
    <recommendedName>
        <fullName evidence="4">Prepilin-type N-terminal cleavage/methylation domain-containing protein</fullName>
    </recommendedName>
</protein>
<evidence type="ECO:0000313" key="2">
    <source>
        <dbReference type="EMBL" id="MFA9480095.1"/>
    </source>
</evidence>
<proteinExistence type="predicted"/>
<dbReference type="Proteomes" id="UP001575105">
    <property type="component" value="Unassembled WGS sequence"/>
</dbReference>
<accession>A0ABV4U918</accession>
<feature type="transmembrane region" description="Helical" evidence="1">
    <location>
        <begin position="26"/>
        <end position="48"/>
    </location>
</feature>
<reference evidence="2 3" key="1">
    <citation type="submission" date="2024-08" db="EMBL/GenBank/DDBJ databases">
        <title>Whole-genome sequencing of halo(alkali)philic microorganisms from hypersaline lakes.</title>
        <authorList>
            <person name="Sorokin D.Y."/>
            <person name="Merkel A.Y."/>
            <person name="Messina E."/>
            <person name="Yakimov M."/>
        </authorList>
    </citation>
    <scope>NUCLEOTIDE SEQUENCE [LARGE SCALE GENOMIC DNA]</scope>
    <source>
        <strain evidence="2 3">AB-hyl4</strain>
    </source>
</reference>
<keyword evidence="1" id="KW-0472">Membrane</keyword>
<keyword evidence="1" id="KW-1133">Transmembrane helix</keyword>
<dbReference type="InterPro" id="IPR012902">
    <property type="entry name" value="N_methyl_site"/>
</dbReference>
<keyword evidence="1" id="KW-0812">Transmembrane</keyword>
<evidence type="ECO:0000256" key="1">
    <source>
        <dbReference type="SAM" id="Phobius"/>
    </source>
</evidence>
<dbReference type="PROSITE" id="PS00409">
    <property type="entry name" value="PROKAR_NTER_METHYL"/>
    <property type="match status" value="1"/>
</dbReference>
<gene>
    <name evidence="2" type="ORF">ACERK3_17615</name>
</gene>
<name>A0ABV4U918_9BACT</name>
<organism evidence="2 3">
    <name type="scientific">Natronomicrosphaera hydrolytica</name>
    <dbReference type="NCBI Taxonomy" id="3242702"/>
    <lineage>
        <taxon>Bacteria</taxon>
        <taxon>Pseudomonadati</taxon>
        <taxon>Planctomycetota</taxon>
        <taxon>Phycisphaerae</taxon>
        <taxon>Phycisphaerales</taxon>
        <taxon>Phycisphaeraceae</taxon>
        <taxon>Natronomicrosphaera</taxon>
    </lineage>
</organism>
<keyword evidence="3" id="KW-1185">Reference proteome</keyword>
<dbReference type="EMBL" id="JBGUBD010000015">
    <property type="protein sequence ID" value="MFA9480095.1"/>
    <property type="molecule type" value="Genomic_DNA"/>
</dbReference>